<comment type="caution">
    <text evidence="2">The sequence shown here is derived from an EMBL/GenBank/DDBJ whole genome shotgun (WGS) entry which is preliminary data.</text>
</comment>
<evidence type="ECO:0000313" key="3">
    <source>
        <dbReference type="Proteomes" id="UP000008383"/>
    </source>
</evidence>
<protein>
    <submittedName>
        <fullName evidence="2">Uncharacterized protein</fullName>
    </submittedName>
</protein>
<organism evidence="2 3">
    <name type="scientific">Trichophyton verrucosum (strain HKI 0517)</name>
    <dbReference type="NCBI Taxonomy" id="663202"/>
    <lineage>
        <taxon>Eukaryota</taxon>
        <taxon>Fungi</taxon>
        <taxon>Dikarya</taxon>
        <taxon>Ascomycota</taxon>
        <taxon>Pezizomycotina</taxon>
        <taxon>Eurotiomycetes</taxon>
        <taxon>Eurotiomycetidae</taxon>
        <taxon>Onygenales</taxon>
        <taxon>Arthrodermataceae</taxon>
        <taxon>Trichophyton</taxon>
    </lineage>
</organism>
<dbReference type="HOGENOM" id="CLU_2225112_0_0_1"/>
<feature type="region of interest" description="Disordered" evidence="1">
    <location>
        <begin position="49"/>
        <end position="106"/>
    </location>
</feature>
<dbReference type="RefSeq" id="XP_003022134.1">
    <property type="nucleotide sequence ID" value="XM_003022088.1"/>
</dbReference>
<evidence type="ECO:0000313" key="2">
    <source>
        <dbReference type="EMBL" id="EFE41516.1"/>
    </source>
</evidence>
<accession>D4D9E6</accession>
<feature type="compositionally biased region" description="Low complexity" evidence="1">
    <location>
        <begin position="71"/>
        <end position="87"/>
    </location>
</feature>
<dbReference type="GeneID" id="9579031"/>
<feature type="compositionally biased region" description="Basic and acidic residues" evidence="1">
    <location>
        <begin position="61"/>
        <end position="70"/>
    </location>
</feature>
<dbReference type="AlphaFoldDB" id="D4D9E6"/>
<proteinExistence type="predicted"/>
<evidence type="ECO:0000256" key="1">
    <source>
        <dbReference type="SAM" id="MobiDB-lite"/>
    </source>
</evidence>
<dbReference type="Proteomes" id="UP000008383">
    <property type="component" value="Unassembled WGS sequence"/>
</dbReference>
<sequence>MLKLLQTMALIDDCGGVLTVYFPSSSNSDVAAAASYLLVSVDKRAARPSLVSIDGARKKRGSIEHPERESSPNNNSSPKLPELPKLLFVPSRSDPPGPGQGGRKPN</sequence>
<dbReference type="KEGG" id="tve:TRV_03737"/>
<dbReference type="EMBL" id="ACYE01000192">
    <property type="protein sequence ID" value="EFE41516.1"/>
    <property type="molecule type" value="Genomic_DNA"/>
</dbReference>
<name>D4D9E6_TRIVH</name>
<keyword evidence="3" id="KW-1185">Reference proteome</keyword>
<reference evidence="3" key="1">
    <citation type="journal article" date="2011" name="Genome Biol.">
        <title>Comparative and functional genomics provide insights into the pathogenicity of dermatophytic fungi.</title>
        <authorList>
            <person name="Burmester A."/>
            <person name="Shelest E."/>
            <person name="Gloeckner G."/>
            <person name="Heddergott C."/>
            <person name="Schindler S."/>
            <person name="Staib P."/>
            <person name="Heidel A."/>
            <person name="Felder M."/>
            <person name="Petzold A."/>
            <person name="Szafranski K."/>
            <person name="Feuermann M."/>
            <person name="Pedruzzi I."/>
            <person name="Priebe S."/>
            <person name="Groth M."/>
            <person name="Winkler R."/>
            <person name="Li W."/>
            <person name="Kniemeyer O."/>
            <person name="Schroeckh V."/>
            <person name="Hertweck C."/>
            <person name="Hube B."/>
            <person name="White T.C."/>
            <person name="Platzer M."/>
            <person name="Guthke R."/>
            <person name="Heitman J."/>
            <person name="Woestemeyer J."/>
            <person name="Zipfel P.F."/>
            <person name="Monod M."/>
            <person name="Brakhage A.A."/>
        </authorList>
    </citation>
    <scope>NUCLEOTIDE SEQUENCE [LARGE SCALE GENOMIC DNA]</scope>
    <source>
        <strain evidence="3">HKI 0517</strain>
    </source>
</reference>
<gene>
    <name evidence="2" type="ORF">TRV_03737</name>
</gene>